<dbReference type="PROSITE" id="PS50949">
    <property type="entry name" value="HTH_GNTR"/>
    <property type="match status" value="1"/>
</dbReference>
<dbReference type="InterPro" id="IPR036388">
    <property type="entry name" value="WH-like_DNA-bd_sf"/>
</dbReference>
<sequence>MRVDTEHSLYTGKSRIWRLVMNTVNPLYMQICDKITSMIESGEYLPGEMIPSEREMARLYNTNRMTVKKAIASLVRDGLLISEPSRGTFVRKSDTRLSLGETSTQKKAMSELVRLTGQIPKNKVLFCNVIEAMEPATSHLRLQSGEHVLLLHRIRYSGSIPVALEYTYLPLKYFPDITSMDFTYISLYGYMKSAGHDPESINRRLIMMPANDREAKLLEVSKEEPLYFFEFTGQDSDDHYVEYTRSFMRASQIRFSIQWDRA</sequence>
<name>A0A7X2NNV8_9CLOT</name>
<dbReference type="EMBL" id="VUMD01000023">
    <property type="protein sequence ID" value="MSS38357.1"/>
    <property type="molecule type" value="Genomic_DNA"/>
</dbReference>
<dbReference type="Gene3D" id="3.40.1410.10">
    <property type="entry name" value="Chorismate lyase-like"/>
    <property type="match status" value="1"/>
</dbReference>
<dbReference type="SMART" id="SM00866">
    <property type="entry name" value="UTRA"/>
    <property type="match status" value="1"/>
</dbReference>
<evidence type="ECO:0000256" key="1">
    <source>
        <dbReference type="ARBA" id="ARBA00023015"/>
    </source>
</evidence>
<dbReference type="FunFam" id="1.10.10.10:FF:000079">
    <property type="entry name" value="GntR family transcriptional regulator"/>
    <property type="match status" value="1"/>
</dbReference>
<organism evidence="5 6">
    <name type="scientific">Clostridium porci</name>
    <dbReference type="NCBI Taxonomy" id="2605778"/>
    <lineage>
        <taxon>Bacteria</taxon>
        <taxon>Bacillati</taxon>
        <taxon>Bacillota</taxon>
        <taxon>Clostridia</taxon>
        <taxon>Eubacteriales</taxon>
        <taxon>Clostridiaceae</taxon>
        <taxon>Clostridium</taxon>
    </lineage>
</organism>
<dbReference type="SUPFAM" id="SSF46785">
    <property type="entry name" value="Winged helix' DNA-binding domain"/>
    <property type="match status" value="1"/>
</dbReference>
<gene>
    <name evidence="5" type="ORF">FYJ39_17920</name>
</gene>
<dbReference type="GO" id="GO:0003677">
    <property type="term" value="F:DNA binding"/>
    <property type="evidence" value="ECO:0007669"/>
    <property type="project" value="UniProtKB-KW"/>
</dbReference>
<dbReference type="PANTHER" id="PTHR44846:SF1">
    <property type="entry name" value="MANNOSYL-D-GLYCERATE TRANSPORT_METABOLISM SYSTEM REPRESSOR MNGR-RELATED"/>
    <property type="match status" value="1"/>
</dbReference>
<evidence type="ECO:0000313" key="6">
    <source>
        <dbReference type="Proteomes" id="UP000429958"/>
    </source>
</evidence>
<proteinExistence type="predicted"/>
<evidence type="ECO:0000313" key="5">
    <source>
        <dbReference type="EMBL" id="MSS38357.1"/>
    </source>
</evidence>
<keyword evidence="6" id="KW-1185">Reference proteome</keyword>
<dbReference type="InterPro" id="IPR000524">
    <property type="entry name" value="Tscrpt_reg_HTH_GntR"/>
</dbReference>
<dbReference type="Pfam" id="PF07702">
    <property type="entry name" value="UTRA"/>
    <property type="match status" value="1"/>
</dbReference>
<dbReference type="PANTHER" id="PTHR44846">
    <property type="entry name" value="MANNOSYL-D-GLYCERATE TRANSPORT/METABOLISM SYSTEM REPRESSOR MNGR-RELATED"/>
    <property type="match status" value="1"/>
</dbReference>
<dbReference type="PRINTS" id="PR00035">
    <property type="entry name" value="HTHGNTR"/>
</dbReference>
<dbReference type="GO" id="GO:0045892">
    <property type="term" value="P:negative regulation of DNA-templated transcription"/>
    <property type="evidence" value="ECO:0007669"/>
    <property type="project" value="TreeGrafter"/>
</dbReference>
<evidence type="ECO:0000259" key="4">
    <source>
        <dbReference type="PROSITE" id="PS50949"/>
    </source>
</evidence>
<dbReference type="Gene3D" id="1.10.10.10">
    <property type="entry name" value="Winged helix-like DNA-binding domain superfamily/Winged helix DNA-binding domain"/>
    <property type="match status" value="1"/>
</dbReference>
<accession>A0A7X2NNV8</accession>
<dbReference type="InterPro" id="IPR028978">
    <property type="entry name" value="Chorismate_lyase_/UTRA_dom_sf"/>
</dbReference>
<dbReference type="SUPFAM" id="SSF64288">
    <property type="entry name" value="Chorismate lyase-like"/>
    <property type="match status" value="1"/>
</dbReference>
<dbReference type="Proteomes" id="UP000429958">
    <property type="component" value="Unassembled WGS sequence"/>
</dbReference>
<dbReference type="Pfam" id="PF00392">
    <property type="entry name" value="GntR"/>
    <property type="match status" value="1"/>
</dbReference>
<comment type="caution">
    <text evidence="5">The sequence shown here is derived from an EMBL/GenBank/DDBJ whole genome shotgun (WGS) entry which is preliminary data.</text>
</comment>
<keyword evidence="2" id="KW-0238">DNA-binding</keyword>
<evidence type="ECO:0000256" key="3">
    <source>
        <dbReference type="ARBA" id="ARBA00023163"/>
    </source>
</evidence>
<dbReference type="InterPro" id="IPR011663">
    <property type="entry name" value="UTRA"/>
</dbReference>
<feature type="domain" description="HTH gntR-type" evidence="4">
    <location>
        <begin position="25"/>
        <end position="93"/>
    </location>
</feature>
<reference evidence="5 6" key="1">
    <citation type="submission" date="2019-08" db="EMBL/GenBank/DDBJ databases">
        <title>In-depth cultivation of the pig gut microbiome towards novel bacterial diversity and tailored functional studies.</title>
        <authorList>
            <person name="Wylensek D."/>
            <person name="Hitch T.C.A."/>
            <person name="Clavel T."/>
        </authorList>
    </citation>
    <scope>NUCLEOTIDE SEQUENCE [LARGE SCALE GENOMIC DNA]</scope>
    <source>
        <strain evidence="5 6">WCA-389-WT-23D1</strain>
    </source>
</reference>
<evidence type="ECO:0000256" key="2">
    <source>
        <dbReference type="ARBA" id="ARBA00023125"/>
    </source>
</evidence>
<dbReference type="CDD" id="cd07377">
    <property type="entry name" value="WHTH_GntR"/>
    <property type="match status" value="1"/>
</dbReference>
<dbReference type="InterPro" id="IPR036390">
    <property type="entry name" value="WH_DNA-bd_sf"/>
</dbReference>
<protein>
    <submittedName>
        <fullName evidence="5">GntR family transcriptional regulator</fullName>
    </submittedName>
</protein>
<dbReference type="AlphaFoldDB" id="A0A7X2NNV8"/>
<dbReference type="InterPro" id="IPR050679">
    <property type="entry name" value="Bact_HTH_transcr_reg"/>
</dbReference>
<dbReference type="SMART" id="SM00345">
    <property type="entry name" value="HTH_GNTR"/>
    <property type="match status" value="1"/>
</dbReference>
<keyword evidence="3" id="KW-0804">Transcription</keyword>
<dbReference type="GO" id="GO:0003700">
    <property type="term" value="F:DNA-binding transcription factor activity"/>
    <property type="evidence" value="ECO:0007669"/>
    <property type="project" value="InterPro"/>
</dbReference>
<keyword evidence="1" id="KW-0805">Transcription regulation</keyword>